<dbReference type="KEGG" id="blq:L21SP5_01607"/>
<dbReference type="InterPro" id="IPR002201">
    <property type="entry name" value="Glyco_trans_9"/>
</dbReference>
<organism evidence="3 4">
    <name type="scientific">Salinivirga cyanobacteriivorans</name>
    <dbReference type="NCBI Taxonomy" id="1307839"/>
    <lineage>
        <taxon>Bacteria</taxon>
        <taxon>Pseudomonadati</taxon>
        <taxon>Bacteroidota</taxon>
        <taxon>Bacteroidia</taxon>
        <taxon>Bacteroidales</taxon>
        <taxon>Salinivirgaceae</taxon>
        <taxon>Salinivirga</taxon>
    </lineage>
</organism>
<proteinExistence type="predicted"/>
<dbReference type="Gene3D" id="3.40.50.2000">
    <property type="entry name" value="Glycogen Phosphorylase B"/>
    <property type="match status" value="2"/>
</dbReference>
<sequence>MKLSGVKFDCKHFRGTIPCKPNKQHNVQCDNCPYYEKWEKHILIIKLGAMGDVIRTTPLVVKYRELYENVHFTWLTDFPDVLPPSDIQDILKPTAFNLEKIKNRTFDIAINLDKEEEACQLLADVDANEKYGFIWNNGHLDAATPAAEHKIITGLFDHISIKNTKSYPEEVFEICHLKFNLEEYLLNYNKSIAEKWQGLLKEKANGRKIVGLNTGCGNRWLTRLWPNDYWIQFINLLDHDKVLPVLLGGPQEDEKNTWLAKQTQAWYPGTFSLEEFISLTSNLDAVVTQVSMMMHIAVGHKTPMVLMNNIFNKHEFEMYNRGVIVEPETGCDCYYGNKCKRSRSCMFDLRPETVMNEVNQLLKI</sequence>
<gene>
    <name evidence="3" type="ORF">L21SP5_01607</name>
</gene>
<evidence type="ECO:0000256" key="1">
    <source>
        <dbReference type="ARBA" id="ARBA00022676"/>
    </source>
</evidence>
<dbReference type="CDD" id="cd03789">
    <property type="entry name" value="GT9_LPS_heptosyltransferase"/>
    <property type="match status" value="1"/>
</dbReference>
<dbReference type="SUPFAM" id="SSF53756">
    <property type="entry name" value="UDP-Glycosyltransferase/glycogen phosphorylase"/>
    <property type="match status" value="1"/>
</dbReference>
<dbReference type="InterPro" id="IPR051199">
    <property type="entry name" value="LPS_LOS_Heptosyltrfase"/>
</dbReference>
<keyword evidence="2 3" id="KW-0808">Transferase</keyword>
<dbReference type="PANTHER" id="PTHR30160:SF1">
    <property type="entry name" value="LIPOPOLYSACCHARIDE 1,2-N-ACETYLGLUCOSAMINETRANSFERASE-RELATED"/>
    <property type="match status" value="1"/>
</dbReference>
<dbReference type="Proteomes" id="UP000064893">
    <property type="component" value="Chromosome"/>
</dbReference>
<keyword evidence="4" id="KW-1185">Reference proteome</keyword>
<name>A0A0S2HZ44_9BACT</name>
<dbReference type="STRING" id="1307839.L21SP5_01607"/>
<keyword evidence="1" id="KW-0328">Glycosyltransferase</keyword>
<evidence type="ECO:0000313" key="3">
    <source>
        <dbReference type="EMBL" id="ALO15250.1"/>
    </source>
</evidence>
<protein>
    <submittedName>
        <fullName evidence="3">Lipopolysaccharide heptosyltransferase I</fullName>
    </submittedName>
</protein>
<dbReference type="GO" id="GO:0009244">
    <property type="term" value="P:lipopolysaccharide core region biosynthetic process"/>
    <property type="evidence" value="ECO:0007669"/>
    <property type="project" value="TreeGrafter"/>
</dbReference>
<dbReference type="GO" id="GO:0008713">
    <property type="term" value="F:ADP-heptose-lipopolysaccharide heptosyltransferase activity"/>
    <property type="evidence" value="ECO:0007669"/>
    <property type="project" value="TreeGrafter"/>
</dbReference>
<dbReference type="PANTHER" id="PTHR30160">
    <property type="entry name" value="TETRAACYLDISACCHARIDE 4'-KINASE-RELATED"/>
    <property type="match status" value="1"/>
</dbReference>
<accession>A0A0S2HZ44</accession>
<dbReference type="GO" id="GO:0005829">
    <property type="term" value="C:cytosol"/>
    <property type="evidence" value="ECO:0007669"/>
    <property type="project" value="TreeGrafter"/>
</dbReference>
<evidence type="ECO:0000313" key="4">
    <source>
        <dbReference type="Proteomes" id="UP000064893"/>
    </source>
</evidence>
<reference evidence="3 4" key="1">
    <citation type="submission" date="2015-11" db="EMBL/GenBank/DDBJ databases">
        <title>Description and complete genome sequence of a novel strain predominating in hypersaline microbial mats and representing a new family of the Bacteriodetes phylum.</title>
        <authorList>
            <person name="Spring S."/>
            <person name="Bunk B."/>
            <person name="Sproer C."/>
            <person name="Klenk H.-P."/>
        </authorList>
    </citation>
    <scope>NUCLEOTIDE SEQUENCE [LARGE SCALE GENOMIC DNA]</scope>
    <source>
        <strain evidence="3 4">L21-Spi-D4</strain>
    </source>
</reference>
<dbReference type="Pfam" id="PF01075">
    <property type="entry name" value="Glyco_transf_9"/>
    <property type="match status" value="1"/>
</dbReference>
<dbReference type="EMBL" id="CP013118">
    <property type="protein sequence ID" value="ALO15250.1"/>
    <property type="molecule type" value="Genomic_DNA"/>
</dbReference>
<dbReference type="AlphaFoldDB" id="A0A0S2HZ44"/>
<evidence type="ECO:0000256" key="2">
    <source>
        <dbReference type="ARBA" id="ARBA00022679"/>
    </source>
</evidence>